<evidence type="ECO:0000256" key="1">
    <source>
        <dbReference type="SAM" id="Phobius"/>
    </source>
</evidence>
<proteinExistence type="predicted"/>
<dbReference type="OrthoDB" id="610933at2"/>
<sequence length="1450" mass="165064">MPSKIHSFKNAHPLRKKIVGIILRLILVLLFLEFVLYFGSNIFLSKYAQRKINEATKEVYEIDFNRINLSLLRRGVFMDGLVMKPVDSRIPDENQALFDFTLDQVGLSGFWFDFSEKEFTISKIYLDNPSVELKLPPNQEKAKKKVKSGKDISPIKQLELEIQKSISKLNLAGLRIEEVEIDHANVFFFNFLSKGNLKANDTKLFVREIDLTTKGVWKTPFNARGFEFELEEVSFPLPDGVHSILADRVFISSLDNLIDIQKFSLTSDRKVPSKSYYDVKLDKLLLGNVDLNRAFMTSELLIDELILNAPKFSVASNPQPKSDSTATGDLNDLIKGNLNSIAIKELSINNGQFTKSQISDTLKNRIEIDELNFKMIQFYLGEDSLRRQNQFFYGEDASMEIKGGRLYLGDNVHLLEGEKVSVSSFRNNLFVENLTISPRPGAAEKNSINNLIQVSLPEFTLDQLDLKKLYNEGIFSVRDVLVDRPDVEFTEYQKVKSESTKAPLSEIVAGFLSEAEIEKFEVREGVIQFKDESGRRSNDLGFDKFSILLEGLHIKPDTLLPLQDQFYTEEIYLSLDNYRLKIKDNLHLIFADNLKIDSRNQLLEVRNLKIQPQSEEQIQTLLDSYGKTAAINFSVPLFRAEGIDIKSVFFDQTLSIGKISLPKPDFQITNYRAKEKKSQVAAAAPTSTDDIRGLLLGYFNSISIDSVNLDQAKINYQSLGGEKKTSFQEDNFSLRLKNFSLDPGDTSLTGKTLFSEEIDLRFSNYSFSLANGKYLAEAGVLKYNSKDQTIFFENLTLQPGNDLGSRIAIGLDFPKVALIGVDIEEFVFQNILDLQKLEFDQGLVEIGIDRQILLKKEAGNRGPKKATKAIDWINIDTITAKNSFLQLNFLAENDAQRSVQTEFGFLIRDFHLDTLVLDKTDLRSVYSQASLDLKNFVFALPDSVHTISFNAVQLADSRQELVFSNLKITPKDHFGMVGSPVIEAQMDQLAIVNNHLPEVLKTKTFDMRKVKMVNPKVDIYLDTLKADRTDKPTKPKNPKSLVESIVLGDFQVVNGDFQIHRKGKDPDPRMDFNEVNLSVSDLQFDFLKKEQKVNLEELARKNISFSMNDYQIETPDSLYKVSFDQISYQDGGLKIEGLYYRPVKGNYAHLRSMPFQTDAVTARVKSLNISGLDPAAYFGENKLIADVVTLEGAELDLFRDKRYPADTTILKYMPQYLMTHAKIDADINAVQVRNSRVRYFEMAPKGNLPGMISFDSIQVDLAPFYLRRNKDEFPTDQVRLGIQAKIMNESNVQLQSLMYFTEKYPMDVTVSLDKFRFAEVNDFMEKTLFVKAIDGTVTGGQWDFRLNEDYAIGKMAFGYTDLKIQFVDSLTYERGLGKLKIYTFGANLIAKNNNPRAGGKKVVARRIYLERDKRKFIFSSWWKATFSGLRGTFGLGQPKIPDELRKEEED</sequence>
<feature type="transmembrane region" description="Helical" evidence="1">
    <location>
        <begin position="21"/>
        <end position="44"/>
    </location>
</feature>
<dbReference type="RefSeq" id="WP_133558191.1">
    <property type="nucleotide sequence ID" value="NZ_SNYF01000010.1"/>
</dbReference>
<keyword evidence="3" id="KW-1185">Reference proteome</keyword>
<evidence type="ECO:0000313" key="2">
    <source>
        <dbReference type="EMBL" id="TDQ13786.1"/>
    </source>
</evidence>
<evidence type="ECO:0000313" key="3">
    <source>
        <dbReference type="Proteomes" id="UP000294535"/>
    </source>
</evidence>
<dbReference type="Proteomes" id="UP000294535">
    <property type="component" value="Unassembled WGS sequence"/>
</dbReference>
<name>A0A4R6T4M4_9BACT</name>
<reference evidence="2 3" key="1">
    <citation type="submission" date="2019-03" db="EMBL/GenBank/DDBJ databases">
        <title>Genomic Encyclopedia of Type Strains, Phase III (KMG-III): the genomes of soil and plant-associated and newly described type strains.</title>
        <authorList>
            <person name="Whitman W."/>
        </authorList>
    </citation>
    <scope>NUCLEOTIDE SEQUENCE [LARGE SCALE GENOMIC DNA]</scope>
    <source>
        <strain evidence="2 3">CECT 8446</strain>
    </source>
</reference>
<comment type="caution">
    <text evidence="2">The sequence shown here is derived from an EMBL/GenBank/DDBJ whole genome shotgun (WGS) entry which is preliminary data.</text>
</comment>
<keyword evidence="1" id="KW-1133">Transmembrane helix</keyword>
<keyword evidence="1" id="KW-0472">Membrane</keyword>
<organism evidence="2 3">
    <name type="scientific">Algoriphagus boseongensis</name>
    <dbReference type="NCBI Taxonomy" id="1442587"/>
    <lineage>
        <taxon>Bacteria</taxon>
        <taxon>Pseudomonadati</taxon>
        <taxon>Bacteroidota</taxon>
        <taxon>Cytophagia</taxon>
        <taxon>Cytophagales</taxon>
        <taxon>Cyclobacteriaceae</taxon>
        <taxon>Algoriphagus</taxon>
    </lineage>
</organism>
<dbReference type="EMBL" id="SNYF01000010">
    <property type="protein sequence ID" value="TDQ13786.1"/>
    <property type="molecule type" value="Genomic_DNA"/>
</dbReference>
<keyword evidence="1" id="KW-0812">Transmembrane</keyword>
<gene>
    <name evidence="2" type="ORF">DFQ04_3510</name>
</gene>
<protein>
    <submittedName>
        <fullName evidence="2">Uncharacterized protein</fullName>
    </submittedName>
</protein>
<accession>A0A4R6T4M4</accession>